<feature type="region of interest" description="Disordered" evidence="1">
    <location>
        <begin position="1198"/>
        <end position="1260"/>
    </location>
</feature>
<keyword evidence="3" id="KW-1185">Reference proteome</keyword>
<feature type="non-terminal residue" evidence="2">
    <location>
        <position position="1338"/>
    </location>
</feature>
<feature type="region of interest" description="Disordered" evidence="1">
    <location>
        <begin position="158"/>
        <end position="188"/>
    </location>
</feature>
<feature type="compositionally biased region" description="Polar residues" evidence="1">
    <location>
        <begin position="604"/>
        <end position="617"/>
    </location>
</feature>
<feature type="region of interest" description="Disordered" evidence="1">
    <location>
        <begin position="913"/>
        <end position="937"/>
    </location>
</feature>
<dbReference type="Proteomes" id="UP001497623">
    <property type="component" value="Unassembled WGS sequence"/>
</dbReference>
<feature type="compositionally biased region" description="Basic and acidic residues" evidence="1">
    <location>
        <begin position="555"/>
        <end position="567"/>
    </location>
</feature>
<accession>A0AAV2PNW9</accession>
<comment type="caution">
    <text evidence="2">The sequence shown here is derived from an EMBL/GenBank/DDBJ whole genome shotgun (WGS) entry which is preliminary data.</text>
</comment>
<feature type="compositionally biased region" description="Polar residues" evidence="1">
    <location>
        <begin position="956"/>
        <end position="972"/>
    </location>
</feature>
<evidence type="ECO:0000313" key="3">
    <source>
        <dbReference type="Proteomes" id="UP001497623"/>
    </source>
</evidence>
<proteinExistence type="predicted"/>
<gene>
    <name evidence="2" type="ORF">MNOR_LOCUS1558</name>
</gene>
<evidence type="ECO:0000313" key="2">
    <source>
        <dbReference type="EMBL" id="CAL4060803.1"/>
    </source>
</evidence>
<dbReference type="EMBL" id="CAXKWB010000417">
    <property type="protein sequence ID" value="CAL4060803.1"/>
    <property type="molecule type" value="Genomic_DNA"/>
</dbReference>
<feature type="region of interest" description="Disordered" evidence="1">
    <location>
        <begin position="1285"/>
        <end position="1338"/>
    </location>
</feature>
<evidence type="ECO:0008006" key="4">
    <source>
        <dbReference type="Google" id="ProtNLM"/>
    </source>
</evidence>
<feature type="compositionally biased region" description="Polar residues" evidence="1">
    <location>
        <begin position="1216"/>
        <end position="1229"/>
    </location>
</feature>
<organism evidence="2 3">
    <name type="scientific">Meganyctiphanes norvegica</name>
    <name type="common">Northern krill</name>
    <name type="synonym">Thysanopoda norvegica</name>
    <dbReference type="NCBI Taxonomy" id="48144"/>
    <lineage>
        <taxon>Eukaryota</taxon>
        <taxon>Metazoa</taxon>
        <taxon>Ecdysozoa</taxon>
        <taxon>Arthropoda</taxon>
        <taxon>Crustacea</taxon>
        <taxon>Multicrustacea</taxon>
        <taxon>Malacostraca</taxon>
        <taxon>Eumalacostraca</taxon>
        <taxon>Eucarida</taxon>
        <taxon>Euphausiacea</taxon>
        <taxon>Euphausiidae</taxon>
        <taxon>Meganyctiphanes</taxon>
    </lineage>
</organism>
<feature type="compositionally biased region" description="Polar residues" evidence="1">
    <location>
        <begin position="631"/>
        <end position="640"/>
    </location>
</feature>
<feature type="region of interest" description="Disordered" evidence="1">
    <location>
        <begin position="1"/>
        <end position="23"/>
    </location>
</feature>
<feature type="compositionally biased region" description="Low complexity" evidence="1">
    <location>
        <begin position="1003"/>
        <end position="1018"/>
    </location>
</feature>
<sequence>MAYTNRSSKTNHPNPSINITDMNNVPQRNSVLSEEVDELILPGHMGRRPSITLTCPDKANRDIGSDDELKELFNIPPPSPMPGRKSPLFADSDSEDDIPNGMLRFTSNSYTNQELYDINALTEEELQEMYRLPPPPSPIPGRRSPAFAEAYNAGVLSDNSLSDDSLSDEELEQRFKLPPPPSPIPGRKSPCFRDYNQNYDSDSDECNVVSKSCGNLREAAMDSSLNKSRSVHEIPSGVSSKNLPSIIQSPIQEYKPVYSYRVDLSNVMPQPYVQRYRASMLPQGLNSVTSHVEAPTNKTNEHSSVHCEMQSENNQPAYKEPKDNNGKVKTSHKSKMGESEIIENPTKNSEKKSPKPSPRSVYSTVGTDKVTFNISREPKTTEIENISNYKLVKDNGAIASNESDEDLSLEESLAISALEDVVDESLQMYSCSNEPFNSYDELENMKQSVSNNEPPEFMNVSSIIRHNELANQAKSTGSLCQTDESSDLQNSSYELSRESLDGYLCSDVNSLKNFIAKDEESEWEFSYEECSINSQDEYDTDAEVGTNQITPNTEMSKKNKNTKEKSMGKKLFKRNKENKNKSKSPKSSPNLIQSIRKDGHEGKTSPSRFGSLNIFKSTTKDKPKEEGRITNIDTTGNKTAGWSTSEMEEFLMKNKEQNMKLGMLDEDDIMNRNNKSENITKESSGNWSAEAMEKYLMDNKDTNLKLGLLDQEDITHSKLSGYTHKVAPTIAVQETQYRKKQNRNNKNEHISKESNGNWSAEAMEKYLMDNKDTNLKLGLLDQEDIAHSKLPGYTHKVAPTIAVHETQYIKKQNPISLQEVKDTTDESEGWSKSAMEDYLMQNKEENLRLGLLDEEDVAYNEAKRHMPGVMADPRPTPKVTVHDVIVIDTEKFCPIRQDADGSNLFDFKESLPTESKTKKIAPSPTQTPPPLKNTESWKGPATLQELKASRMAARLQQKSPSPQPLHSSQRKSSIPDFPSSHLEVQKRIMSVSLPCTPKSNLRPGGKSPKSKKAPSIPKESVDTTDLPLTPMKEAIAITPRISRNITFECCDDSPYPSDDEFEHSPQTPMKLAIAASPGRQNFNEYATSSKQSSINNDFKNTISVPQLPDKVATPSKLTPIKAVTPSKLTPMKVAKKNAQWTAKDMERFIMEQDIDQQRKLGFVTDEEVEIDQWKNETGLVPLCDTRWTRESLRQSRIVHASSTDSILSPSPPGSPTVRSPTDSVLSSPTHHMGGIGPSSPKRSKKKHMKTPRSPSPVASQKLTGHLAFRGFKLGKRVMKRALSTTQSKSSSLAGSNQTLDFCCPSDQFQPTDHEHDDEGKPSVSKLEKIGIKLPGLAG</sequence>
<feature type="region of interest" description="Disordered" evidence="1">
    <location>
        <begin position="295"/>
        <end position="364"/>
    </location>
</feature>
<feature type="region of interest" description="Disordered" evidence="1">
    <location>
        <begin position="534"/>
        <end position="640"/>
    </location>
</feature>
<feature type="compositionally biased region" description="Basic and acidic residues" evidence="1">
    <location>
        <begin position="1311"/>
        <end position="1330"/>
    </location>
</feature>
<protein>
    <recommendedName>
        <fullName evidence="4">Adenomatous polyposis coli protein</fullName>
    </recommendedName>
</protein>
<feature type="compositionally biased region" description="Polar residues" evidence="1">
    <location>
        <begin position="1285"/>
        <end position="1299"/>
    </location>
</feature>
<feature type="compositionally biased region" description="Basic residues" evidence="1">
    <location>
        <begin position="1241"/>
        <end position="1250"/>
    </location>
</feature>
<feature type="compositionally biased region" description="Polar residues" evidence="1">
    <location>
        <begin position="545"/>
        <end position="554"/>
    </location>
</feature>
<reference evidence="2 3" key="1">
    <citation type="submission" date="2024-05" db="EMBL/GenBank/DDBJ databases">
        <authorList>
            <person name="Wallberg A."/>
        </authorList>
    </citation>
    <scope>NUCLEOTIDE SEQUENCE [LARGE SCALE GENOMIC DNA]</scope>
</reference>
<feature type="region of interest" description="Disordered" evidence="1">
    <location>
        <begin position="951"/>
        <end position="977"/>
    </location>
</feature>
<name>A0AAV2PNW9_MEGNR</name>
<feature type="compositionally biased region" description="Basic and acidic residues" evidence="1">
    <location>
        <begin position="618"/>
        <end position="628"/>
    </location>
</feature>
<feature type="region of interest" description="Disordered" evidence="1">
    <location>
        <begin position="990"/>
        <end position="1026"/>
    </location>
</feature>
<evidence type="ECO:0000256" key="1">
    <source>
        <dbReference type="SAM" id="MobiDB-lite"/>
    </source>
</evidence>